<feature type="compositionally biased region" description="Polar residues" evidence="5">
    <location>
        <begin position="380"/>
        <end position="399"/>
    </location>
</feature>
<name>A0A1E7F6A0_9STRA</name>
<organism evidence="6 7">
    <name type="scientific">Fragilariopsis cylindrus CCMP1102</name>
    <dbReference type="NCBI Taxonomy" id="635003"/>
    <lineage>
        <taxon>Eukaryota</taxon>
        <taxon>Sar</taxon>
        <taxon>Stramenopiles</taxon>
        <taxon>Ochrophyta</taxon>
        <taxon>Bacillariophyta</taxon>
        <taxon>Bacillariophyceae</taxon>
        <taxon>Bacillariophycidae</taxon>
        <taxon>Bacillariales</taxon>
        <taxon>Bacillariaceae</taxon>
        <taxon>Fragilariopsis</taxon>
    </lineage>
</organism>
<feature type="region of interest" description="Disordered" evidence="5">
    <location>
        <begin position="912"/>
        <end position="935"/>
    </location>
</feature>
<keyword evidence="4" id="KW-0449">Lipoprotein</keyword>
<keyword evidence="7" id="KW-1185">Reference proteome</keyword>
<feature type="region of interest" description="Disordered" evidence="5">
    <location>
        <begin position="284"/>
        <end position="318"/>
    </location>
</feature>
<dbReference type="KEGG" id="fcy:FRACYDRAFT_241859"/>
<reference evidence="6 7" key="1">
    <citation type="submission" date="2016-09" db="EMBL/GenBank/DDBJ databases">
        <title>Extensive genetic diversity and differential bi-allelic expression allows diatom success in the polar Southern Ocean.</title>
        <authorList>
            <consortium name="DOE Joint Genome Institute"/>
            <person name="Mock T."/>
            <person name="Otillar R.P."/>
            <person name="Strauss J."/>
            <person name="Dupont C."/>
            <person name="Frickenhaus S."/>
            <person name="Maumus F."/>
            <person name="Mcmullan M."/>
            <person name="Sanges R."/>
            <person name="Schmutz J."/>
            <person name="Toseland A."/>
            <person name="Valas R."/>
            <person name="Veluchamy A."/>
            <person name="Ward B.J."/>
            <person name="Allen A."/>
            <person name="Barry K."/>
            <person name="Falciatore A."/>
            <person name="Ferrante M."/>
            <person name="Fortunato A.E."/>
            <person name="Gloeckner G."/>
            <person name="Gruber A."/>
            <person name="Hipkin R."/>
            <person name="Janech M."/>
            <person name="Kroth P."/>
            <person name="Leese F."/>
            <person name="Lindquist E."/>
            <person name="Lyon B.R."/>
            <person name="Martin J."/>
            <person name="Mayer C."/>
            <person name="Parker M."/>
            <person name="Quesneville H."/>
            <person name="Raymond J."/>
            <person name="Uhlig C."/>
            <person name="Valentin K.U."/>
            <person name="Worden A.Z."/>
            <person name="Armbrust E.V."/>
            <person name="Bowler C."/>
            <person name="Green B."/>
            <person name="Moulton V."/>
            <person name="Van Oosterhout C."/>
            <person name="Grigoriev I."/>
        </authorList>
    </citation>
    <scope>NUCLEOTIDE SEQUENCE [LARGE SCALE GENOMIC DNA]</scope>
    <source>
        <strain evidence="6 7">CCMP1102</strain>
    </source>
</reference>
<feature type="compositionally biased region" description="Low complexity" evidence="5">
    <location>
        <begin position="284"/>
        <end position="293"/>
    </location>
</feature>
<dbReference type="GO" id="GO:0007030">
    <property type="term" value="P:Golgi organization"/>
    <property type="evidence" value="ECO:0007669"/>
    <property type="project" value="TreeGrafter"/>
</dbReference>
<evidence type="ECO:0000256" key="1">
    <source>
        <dbReference type="ARBA" id="ARBA00010603"/>
    </source>
</evidence>
<feature type="compositionally biased region" description="Basic residues" evidence="5">
    <location>
        <begin position="301"/>
        <end position="318"/>
    </location>
</feature>
<evidence type="ECO:0000313" key="6">
    <source>
        <dbReference type="EMBL" id="OEU13525.1"/>
    </source>
</evidence>
<dbReference type="Proteomes" id="UP000095751">
    <property type="component" value="Unassembled WGS sequence"/>
</dbReference>
<keyword evidence="3" id="KW-0519">Myristate</keyword>
<protein>
    <recommendedName>
        <fullName evidence="2">Dymeclin</fullName>
    </recommendedName>
</protein>
<dbReference type="OrthoDB" id="44990at2759"/>
<evidence type="ECO:0000256" key="4">
    <source>
        <dbReference type="ARBA" id="ARBA00023288"/>
    </source>
</evidence>
<dbReference type="Pfam" id="PF09742">
    <property type="entry name" value="Dymeclin"/>
    <property type="match status" value="1"/>
</dbReference>
<dbReference type="PANTHER" id="PTHR12895">
    <property type="entry name" value="DYMECLIN"/>
    <property type="match status" value="1"/>
</dbReference>
<sequence length="1014" mass="114472">MIWGDPEKAATMEQGSDLATILFQISSPAHIPFLDQRWQEFLHGYGVWAHMDDSNPLIEQACRSMTKHADMSSNLAALSLHTTRMLRDLARDIRVSKKGQPHNKPYGSEEQELVDNFSKRISRVAKARATAGALNIFRLLCHPLIVEASKDPNSSGNRLKEVFLYHTRGDLPTNQPAGLSLIHSLLDFIAVLGMKTNTTTSSTTNTDPNADILLSSPELYDAGIFSFQLLLVLCGTQLYQPFHSSFENNPQNHYFLEEIFRQSDNDDEQIDNNYLPMFLSSSTRSIGSNSTRSLGNGSNSRSKRQHEQKRKHKFKSSKQRMWTPELILETLLEWQLHRPPAPKRSIAHYYYILAQAAVDTKGGEKPGQDGLYESYMIVQASSQSNSQSPRGTDTSPEQNSIRDGKHESGDGRTTTKRNSLIVDTTKGIITLSGSIIFLPFRLMNLVFGVFATSNKQGSKDIDRAAMMKKFANMQSSRTNSRTRDILWLSDSLLADLGCSLLLLLISNNRKGKNRNEFRVLLKDLTDNRWDLENGELALPDLPNLESFQLETVGIDDKKRQSNQQQMSSTSSIGKRSLTLNFESLFISFGRTLHTEPGALLLYTILQSSPSFAESLAVRSDLDNLVMPLLRTLYFASRSNTFMAKDYANKRSSGMSTLDIRSCPFRTQSQLYVIMILLLLFSQDLSFGRDVFRRVVVVTVPWYMERRLKSINLGSVIILTMLRSLLFTLNRLRDVFLLNNCCAVLENLSPSMTDLHEYAAMRLVSVTIMVMKKHAKLVSRAGSSPKNDTNNQEEAGVEDEDNFSSPLVMHSEVIHTLLGMIKHGLSVKNIEGNVHLIYALIYHQVDLINLFKTKQNGKNIYPTKQTERIQSIVLKTSEMIHEEGARSAQKVLILLEHQMGELKAMVVAADHELTNKSPSKRKHNKNRNNSHYDDGDDDIATFSYEEEADPEVFFVPYVWDLIVSVVTASTMEWKKDDIQVFSLLDEVEVEEDGPQIPDFDDTLAAEYTSNAEDMV</sequence>
<dbReference type="InterPro" id="IPR019142">
    <property type="entry name" value="Dymeclin"/>
</dbReference>
<evidence type="ECO:0000256" key="2">
    <source>
        <dbReference type="ARBA" id="ARBA00015736"/>
    </source>
</evidence>
<feature type="region of interest" description="Disordered" evidence="5">
    <location>
        <begin position="380"/>
        <end position="417"/>
    </location>
</feature>
<comment type="similarity">
    <text evidence="1">Belongs to the dymeclin family.</text>
</comment>
<gene>
    <name evidence="6" type="ORF">FRACYDRAFT_241859</name>
</gene>
<accession>A0A1E7F6A0</accession>
<dbReference type="EMBL" id="KV784361">
    <property type="protein sequence ID" value="OEU13525.1"/>
    <property type="molecule type" value="Genomic_DNA"/>
</dbReference>
<feature type="region of interest" description="Disordered" evidence="5">
    <location>
        <begin position="778"/>
        <end position="799"/>
    </location>
</feature>
<dbReference type="InParanoid" id="A0A1E7F6A0"/>
<evidence type="ECO:0000256" key="3">
    <source>
        <dbReference type="ARBA" id="ARBA00022707"/>
    </source>
</evidence>
<feature type="compositionally biased region" description="Basic residues" evidence="5">
    <location>
        <begin position="917"/>
        <end position="927"/>
    </location>
</feature>
<dbReference type="AlphaFoldDB" id="A0A1E7F6A0"/>
<feature type="compositionally biased region" description="Polar residues" evidence="5">
    <location>
        <begin position="780"/>
        <end position="792"/>
    </location>
</feature>
<proteinExistence type="inferred from homology"/>
<dbReference type="PANTHER" id="PTHR12895:SF9">
    <property type="entry name" value="DYMECLIN"/>
    <property type="match status" value="1"/>
</dbReference>
<feature type="compositionally biased region" description="Basic and acidic residues" evidence="5">
    <location>
        <begin position="400"/>
        <end position="410"/>
    </location>
</feature>
<dbReference type="GO" id="GO:0005794">
    <property type="term" value="C:Golgi apparatus"/>
    <property type="evidence" value="ECO:0007669"/>
    <property type="project" value="TreeGrafter"/>
</dbReference>
<evidence type="ECO:0000313" key="7">
    <source>
        <dbReference type="Proteomes" id="UP000095751"/>
    </source>
</evidence>
<evidence type="ECO:0000256" key="5">
    <source>
        <dbReference type="SAM" id="MobiDB-lite"/>
    </source>
</evidence>